<dbReference type="EMBL" id="JXTC01000103">
    <property type="protein sequence ID" value="PON88689.1"/>
    <property type="molecule type" value="Genomic_DNA"/>
</dbReference>
<sequence>MSSLALQKQAEFCSTPLVSSVQTPKQTKRWSCPSPPHYKLNVDAEIMEAGGRIGLGGIVRDHMGEVLATFCFSVQSSYKPEMILRA</sequence>
<evidence type="ECO:0000313" key="1">
    <source>
        <dbReference type="EMBL" id="PON88689.1"/>
    </source>
</evidence>
<name>A0A2P5ET21_TREOI</name>
<accession>A0A2P5ET21</accession>
<dbReference type="AlphaFoldDB" id="A0A2P5ET21"/>
<dbReference type="InParanoid" id="A0A2P5ET21"/>
<evidence type="ECO:0008006" key="3">
    <source>
        <dbReference type="Google" id="ProtNLM"/>
    </source>
</evidence>
<organism evidence="1 2">
    <name type="scientific">Trema orientale</name>
    <name type="common">Charcoal tree</name>
    <name type="synonym">Celtis orientalis</name>
    <dbReference type="NCBI Taxonomy" id="63057"/>
    <lineage>
        <taxon>Eukaryota</taxon>
        <taxon>Viridiplantae</taxon>
        <taxon>Streptophyta</taxon>
        <taxon>Embryophyta</taxon>
        <taxon>Tracheophyta</taxon>
        <taxon>Spermatophyta</taxon>
        <taxon>Magnoliopsida</taxon>
        <taxon>eudicotyledons</taxon>
        <taxon>Gunneridae</taxon>
        <taxon>Pentapetalae</taxon>
        <taxon>rosids</taxon>
        <taxon>fabids</taxon>
        <taxon>Rosales</taxon>
        <taxon>Cannabaceae</taxon>
        <taxon>Trema</taxon>
    </lineage>
</organism>
<keyword evidence="2" id="KW-1185">Reference proteome</keyword>
<evidence type="ECO:0000313" key="2">
    <source>
        <dbReference type="Proteomes" id="UP000237000"/>
    </source>
</evidence>
<dbReference type="Proteomes" id="UP000237000">
    <property type="component" value="Unassembled WGS sequence"/>
</dbReference>
<reference evidence="2" key="1">
    <citation type="submission" date="2016-06" db="EMBL/GenBank/DDBJ databases">
        <title>Parallel loss of symbiosis genes in relatives of nitrogen-fixing non-legume Parasponia.</title>
        <authorList>
            <person name="Van Velzen R."/>
            <person name="Holmer R."/>
            <person name="Bu F."/>
            <person name="Rutten L."/>
            <person name="Van Zeijl A."/>
            <person name="Liu W."/>
            <person name="Santuari L."/>
            <person name="Cao Q."/>
            <person name="Sharma T."/>
            <person name="Shen D."/>
            <person name="Roswanjaya Y."/>
            <person name="Wardhani T."/>
            <person name="Kalhor M.S."/>
            <person name="Jansen J."/>
            <person name="Van den Hoogen J."/>
            <person name="Gungor B."/>
            <person name="Hartog M."/>
            <person name="Hontelez J."/>
            <person name="Verver J."/>
            <person name="Yang W.-C."/>
            <person name="Schijlen E."/>
            <person name="Repin R."/>
            <person name="Schilthuizen M."/>
            <person name="Schranz E."/>
            <person name="Heidstra R."/>
            <person name="Miyata K."/>
            <person name="Fedorova E."/>
            <person name="Kohlen W."/>
            <person name="Bisseling T."/>
            <person name="Smit S."/>
            <person name="Geurts R."/>
        </authorList>
    </citation>
    <scope>NUCLEOTIDE SEQUENCE [LARGE SCALE GENOMIC DNA]</scope>
    <source>
        <strain evidence="2">cv. RG33-2</strain>
    </source>
</reference>
<comment type="caution">
    <text evidence="1">The sequence shown here is derived from an EMBL/GenBank/DDBJ whole genome shotgun (WGS) entry which is preliminary data.</text>
</comment>
<dbReference type="OrthoDB" id="1305767at2759"/>
<gene>
    <name evidence="1" type="ORF">TorRG33x02_155940</name>
</gene>
<protein>
    <recommendedName>
        <fullName evidence="3">RNase H type-1 domain-containing protein</fullName>
    </recommendedName>
</protein>
<proteinExistence type="predicted"/>